<dbReference type="AlphaFoldDB" id="A0A6B3NM56"/>
<feature type="region of interest" description="Disordered" evidence="2">
    <location>
        <begin position="185"/>
        <end position="209"/>
    </location>
</feature>
<evidence type="ECO:0000256" key="1">
    <source>
        <dbReference type="SAM" id="Coils"/>
    </source>
</evidence>
<name>A0A6B3NM56_9CYAN</name>
<evidence type="ECO:0000256" key="2">
    <source>
        <dbReference type="SAM" id="MobiDB-lite"/>
    </source>
</evidence>
<comment type="caution">
    <text evidence="3">The sequence shown here is derived from an EMBL/GenBank/DDBJ whole genome shotgun (WGS) entry which is preliminary data.</text>
</comment>
<protein>
    <recommendedName>
        <fullName evidence="4">Siphovirus Gp157 family protein</fullName>
    </recommendedName>
</protein>
<sequence>MNLATQSLKATSIEAAQLWREFERAKNPAEVEQILQSVWQNQEQQELAVDAHAELVDQIEAEIAAVKARMNHLVNIHEATIRKLQGWREQLDKTIIYFNESGIIHPEVAGKHRRIAVKENPPTCEILVKPEELPEQYRTEKTQITVTPNKRAITAAWKQGIPVDGTRVYCKRKVVYEMLPGSNLQAFSSAERPSEQPNPTKAKRRKKRT</sequence>
<gene>
    <name evidence="3" type="ORF">F6J89_24295</name>
</gene>
<evidence type="ECO:0008006" key="4">
    <source>
        <dbReference type="Google" id="ProtNLM"/>
    </source>
</evidence>
<proteinExistence type="predicted"/>
<dbReference type="EMBL" id="JAAHFQ010000610">
    <property type="protein sequence ID" value="NER30651.1"/>
    <property type="molecule type" value="Genomic_DNA"/>
</dbReference>
<dbReference type="Pfam" id="PF05565">
    <property type="entry name" value="Sipho_Gp157"/>
    <property type="match status" value="1"/>
</dbReference>
<organism evidence="3">
    <name type="scientific">Symploca sp. SIO1C4</name>
    <dbReference type="NCBI Taxonomy" id="2607765"/>
    <lineage>
        <taxon>Bacteria</taxon>
        <taxon>Bacillati</taxon>
        <taxon>Cyanobacteriota</taxon>
        <taxon>Cyanophyceae</taxon>
        <taxon>Coleofasciculales</taxon>
        <taxon>Coleofasciculaceae</taxon>
        <taxon>Symploca</taxon>
    </lineage>
</organism>
<accession>A0A6B3NM56</accession>
<evidence type="ECO:0000313" key="3">
    <source>
        <dbReference type="EMBL" id="NER30651.1"/>
    </source>
</evidence>
<reference evidence="3" key="1">
    <citation type="submission" date="2019-11" db="EMBL/GenBank/DDBJ databases">
        <title>Genomic insights into an expanded diversity of filamentous marine cyanobacteria reveals the extraordinary biosynthetic potential of Moorea and Okeania.</title>
        <authorList>
            <person name="Ferreira Leao T."/>
            <person name="Wang M."/>
            <person name="Moss N."/>
            <person name="Da Silva R."/>
            <person name="Sanders J."/>
            <person name="Nurk S."/>
            <person name="Gurevich A."/>
            <person name="Humphrey G."/>
            <person name="Reher R."/>
            <person name="Zhu Q."/>
            <person name="Belda-Ferre P."/>
            <person name="Glukhov E."/>
            <person name="Rex R."/>
            <person name="Dorrestein P.C."/>
            <person name="Knight R."/>
            <person name="Pevzner P."/>
            <person name="Gerwick W.H."/>
            <person name="Gerwick L."/>
        </authorList>
    </citation>
    <scope>NUCLEOTIDE SEQUENCE</scope>
    <source>
        <strain evidence="3">SIO1C4</strain>
    </source>
</reference>
<feature type="coiled-coil region" evidence="1">
    <location>
        <begin position="49"/>
        <end position="76"/>
    </location>
</feature>
<dbReference type="InterPro" id="IPR008840">
    <property type="entry name" value="Sipho_Gp157"/>
</dbReference>
<keyword evidence="1" id="KW-0175">Coiled coil</keyword>